<dbReference type="OrthoDB" id="9809733at2"/>
<gene>
    <name evidence="8" type="ORF">JonanDRAFT_1319</name>
</gene>
<dbReference type="Proteomes" id="UP000003806">
    <property type="component" value="Chromosome"/>
</dbReference>
<dbReference type="GO" id="GO:0017004">
    <property type="term" value="P:cytochrome complex assembly"/>
    <property type="evidence" value="ECO:0007669"/>
    <property type="project" value="InterPro"/>
</dbReference>
<feature type="transmembrane region" description="Helical" evidence="6">
    <location>
        <begin position="60"/>
        <end position="89"/>
    </location>
</feature>
<evidence type="ECO:0000256" key="2">
    <source>
        <dbReference type="ARBA" id="ARBA00006143"/>
    </source>
</evidence>
<feature type="domain" description="Cytochrome C biogenesis protein transmembrane" evidence="7">
    <location>
        <begin position="28"/>
        <end position="197"/>
    </location>
</feature>
<reference evidence="8 9" key="1">
    <citation type="submission" date="2011-11" db="EMBL/GenBank/DDBJ databases">
        <title>The Noncontiguous Finished genome of Jonquetella anthropi DSM 22815.</title>
        <authorList>
            <consortium name="US DOE Joint Genome Institute (JGI-PGF)"/>
            <person name="Lucas S."/>
            <person name="Copeland A."/>
            <person name="Lapidus A."/>
            <person name="Glavina del Rio T."/>
            <person name="Dalin E."/>
            <person name="Tice H."/>
            <person name="Bruce D."/>
            <person name="Goodwin L."/>
            <person name="Pitluck S."/>
            <person name="Peters L."/>
            <person name="Mikhailova N."/>
            <person name="Held B."/>
            <person name="Kyrpides N."/>
            <person name="Mavromatis K."/>
            <person name="Ivanova N."/>
            <person name="Markowitz V."/>
            <person name="Cheng J.-F."/>
            <person name="Hugenholtz P."/>
            <person name="Woyke T."/>
            <person name="Wu D."/>
            <person name="Gronow S."/>
            <person name="Wellnitz S."/>
            <person name="Brambilla E."/>
            <person name="Klenk H.-P."/>
            <person name="Eisen J.A."/>
        </authorList>
    </citation>
    <scope>NUCLEOTIDE SEQUENCE [LARGE SCALE GENOMIC DNA]</scope>
    <source>
        <strain evidence="8 9">DSM 22815</strain>
    </source>
</reference>
<keyword evidence="3 6" id="KW-0812">Transmembrane</keyword>
<comment type="subcellular location">
    <subcellularLocation>
        <location evidence="1">Membrane</location>
        <topology evidence="1">Multi-pass membrane protein</topology>
    </subcellularLocation>
</comment>
<evidence type="ECO:0000256" key="4">
    <source>
        <dbReference type="ARBA" id="ARBA00022989"/>
    </source>
</evidence>
<dbReference type="InterPro" id="IPR003834">
    <property type="entry name" value="Cyt_c_assmbl_TM_dom"/>
</dbReference>
<dbReference type="PANTHER" id="PTHR31272">
    <property type="entry name" value="CYTOCHROME C-TYPE BIOGENESIS PROTEIN HI_1454-RELATED"/>
    <property type="match status" value="1"/>
</dbReference>
<name>H0UMI0_9BACT</name>
<feature type="transmembrane region" description="Helical" evidence="6">
    <location>
        <begin position="136"/>
        <end position="159"/>
    </location>
</feature>
<dbReference type="Pfam" id="PF02683">
    <property type="entry name" value="DsbD_TM"/>
    <property type="match status" value="1"/>
</dbReference>
<feature type="transmembrane region" description="Helical" evidence="6">
    <location>
        <begin position="212"/>
        <end position="230"/>
    </location>
</feature>
<feature type="transmembrane region" description="Helical" evidence="6">
    <location>
        <begin position="20"/>
        <end position="48"/>
    </location>
</feature>
<evidence type="ECO:0000313" key="9">
    <source>
        <dbReference type="Proteomes" id="UP000003806"/>
    </source>
</evidence>
<evidence type="ECO:0000256" key="1">
    <source>
        <dbReference type="ARBA" id="ARBA00004141"/>
    </source>
</evidence>
<evidence type="ECO:0000256" key="3">
    <source>
        <dbReference type="ARBA" id="ARBA00022692"/>
    </source>
</evidence>
<keyword evidence="4 6" id="KW-1133">Transmembrane helix</keyword>
<dbReference type="RefSeq" id="WP_008521769.1">
    <property type="nucleotide sequence ID" value="NZ_CM001376.1"/>
</dbReference>
<evidence type="ECO:0000313" key="8">
    <source>
        <dbReference type="EMBL" id="EHM13683.1"/>
    </source>
</evidence>
<evidence type="ECO:0000259" key="7">
    <source>
        <dbReference type="Pfam" id="PF02683"/>
    </source>
</evidence>
<dbReference type="eggNOG" id="COG0785">
    <property type="taxonomic scope" value="Bacteria"/>
</dbReference>
<dbReference type="HOGENOM" id="CLU_053225_0_2_0"/>
<organism evidence="8 9">
    <name type="scientific">Jonquetella anthropi DSM 22815</name>
    <dbReference type="NCBI Taxonomy" id="885272"/>
    <lineage>
        <taxon>Bacteria</taxon>
        <taxon>Thermotogati</taxon>
        <taxon>Synergistota</taxon>
        <taxon>Synergistia</taxon>
        <taxon>Synergistales</taxon>
        <taxon>Dethiosulfovibrionaceae</taxon>
        <taxon>Jonquetella</taxon>
    </lineage>
</organism>
<feature type="transmembrane region" description="Helical" evidence="6">
    <location>
        <begin position="171"/>
        <end position="192"/>
    </location>
</feature>
<accession>H0UMI0</accession>
<protein>
    <submittedName>
        <fullName evidence="8">Thiol:disulfide interchange protein</fullName>
    </submittedName>
</protein>
<evidence type="ECO:0000256" key="5">
    <source>
        <dbReference type="ARBA" id="ARBA00023136"/>
    </source>
</evidence>
<dbReference type="EMBL" id="CM001376">
    <property type="protein sequence ID" value="EHM13683.1"/>
    <property type="molecule type" value="Genomic_DNA"/>
</dbReference>
<keyword evidence="9" id="KW-1185">Reference proteome</keyword>
<dbReference type="AlphaFoldDB" id="H0UMI0"/>
<dbReference type="InterPro" id="IPR051790">
    <property type="entry name" value="Cytochrome_c-biogenesis_DsbD"/>
</dbReference>
<sequence length="233" mass="23948">MWHFLASVQNAVATPGPLGLAAAAVWGALSILLSPCALVLIPMVMGWVQRDDGEPTTARAALVSLAFSSGVFVNILLIGGIVVAGGAAFAKFVPWLSLLTAVLLVVFGLGLLGAFRLPGLTDGTIRARGSGLSGALTMGLFSGLISGPCSFGFMAPLLLLAINSWKKSPSFALGIVLCFAAGYALLLLAAGVFSRQLSGWLQWSETSNSSAILSKICGVLVLGAGVWFFIAHV</sequence>
<dbReference type="PANTHER" id="PTHR31272:SF9">
    <property type="entry name" value="BLL1027 PROTEIN"/>
    <property type="match status" value="1"/>
</dbReference>
<dbReference type="STRING" id="885272.JonanDRAFT_1319"/>
<comment type="similarity">
    <text evidence="2">Belongs to the DsbD family.</text>
</comment>
<keyword evidence="5 6" id="KW-0472">Membrane</keyword>
<evidence type="ECO:0000256" key="6">
    <source>
        <dbReference type="SAM" id="Phobius"/>
    </source>
</evidence>
<dbReference type="GO" id="GO:0016020">
    <property type="term" value="C:membrane"/>
    <property type="evidence" value="ECO:0007669"/>
    <property type="project" value="UniProtKB-SubCell"/>
</dbReference>
<feature type="transmembrane region" description="Helical" evidence="6">
    <location>
        <begin position="95"/>
        <end position="115"/>
    </location>
</feature>
<proteinExistence type="inferred from homology"/>